<evidence type="ECO:0000313" key="2">
    <source>
        <dbReference type="Proteomes" id="UP000011758"/>
    </source>
</evidence>
<dbReference type="InterPro" id="IPR038390">
    <property type="entry name" value="Metal_Tscrpt_repr_sf"/>
</dbReference>
<dbReference type="STRING" id="999415.HMPREF9943_00738"/>
<dbReference type="RefSeq" id="WP_004802149.1">
    <property type="nucleotide sequence ID" value="NZ_AUGJ01000014.1"/>
</dbReference>
<dbReference type="GO" id="GO:0003677">
    <property type="term" value="F:DNA binding"/>
    <property type="evidence" value="ECO:0007669"/>
    <property type="project" value="InterPro"/>
</dbReference>
<accession>M2Q233</accession>
<dbReference type="AlphaFoldDB" id="M2Q233"/>
<gene>
    <name evidence="1" type="ORF">HMPREF9943_00738</name>
</gene>
<sequence length="87" mass="10114">MQADTKMIERYLRTAKGQIDGILKMIEEDRYCLDISNQLMATQAILNKANKEILASHMRHCVLEAVKSHQQEEKIEEMIKVIDKLVK</sequence>
<proteinExistence type="predicted"/>
<keyword evidence="2" id="KW-1185">Reference proteome</keyword>
<evidence type="ECO:0000313" key="1">
    <source>
        <dbReference type="EMBL" id="EMD16960.1"/>
    </source>
</evidence>
<name>M2Q233_9FIRM</name>
<dbReference type="eggNOG" id="COG1937">
    <property type="taxonomic scope" value="Bacteria"/>
</dbReference>
<dbReference type="OrthoDB" id="9811244at2"/>
<evidence type="ECO:0008006" key="3">
    <source>
        <dbReference type="Google" id="ProtNLM"/>
    </source>
</evidence>
<dbReference type="InterPro" id="IPR003735">
    <property type="entry name" value="Metal_Tscrpt_repr"/>
</dbReference>
<dbReference type="BioCyc" id="ECAT999415-HMP:GTTI-760-MONOMER"/>
<dbReference type="PATRIC" id="fig|999415.3.peg.740"/>
<dbReference type="Proteomes" id="UP000011758">
    <property type="component" value="Unassembled WGS sequence"/>
</dbReference>
<dbReference type="CDD" id="cd10159">
    <property type="entry name" value="CsoR-like_DUF156_2"/>
    <property type="match status" value="1"/>
</dbReference>
<dbReference type="GO" id="GO:0046872">
    <property type="term" value="F:metal ion binding"/>
    <property type="evidence" value="ECO:0007669"/>
    <property type="project" value="InterPro"/>
</dbReference>
<dbReference type="PANTHER" id="PTHR33677">
    <property type="entry name" value="TRANSCRIPTIONAL REPRESSOR FRMR-RELATED"/>
    <property type="match status" value="1"/>
</dbReference>
<comment type="caution">
    <text evidence="1">The sequence shown here is derived from an EMBL/GenBank/DDBJ whole genome shotgun (WGS) entry which is preliminary data.</text>
</comment>
<dbReference type="Pfam" id="PF02583">
    <property type="entry name" value="Trns_repr_metal"/>
    <property type="match status" value="1"/>
</dbReference>
<organism evidence="1 2">
    <name type="scientific">Eggerthia catenaformis OT 569 = DSM 20559</name>
    <dbReference type="NCBI Taxonomy" id="999415"/>
    <lineage>
        <taxon>Bacteria</taxon>
        <taxon>Bacillati</taxon>
        <taxon>Bacillota</taxon>
        <taxon>Erysipelotrichia</taxon>
        <taxon>Erysipelotrichales</taxon>
        <taxon>Coprobacillaceae</taxon>
        <taxon>Eggerthia</taxon>
    </lineage>
</organism>
<dbReference type="Gene3D" id="1.20.58.1000">
    <property type="entry name" value="Metal-sensitive repressor, helix protomer"/>
    <property type="match status" value="1"/>
</dbReference>
<reference evidence="1 2" key="1">
    <citation type="submission" date="2013-02" db="EMBL/GenBank/DDBJ databases">
        <title>The Genome Sequence of Lactobacillus catenaformis F0143.</title>
        <authorList>
            <consortium name="The Broad Institute Genome Sequencing Platform"/>
            <person name="Earl A."/>
            <person name="Ward D."/>
            <person name="Feldgarden M."/>
            <person name="Gevers D."/>
            <person name="Izard J."/>
            <person name="Blanton J.M."/>
            <person name="Mathney J."/>
            <person name="Dewhirst F.E."/>
            <person name="Young S.K."/>
            <person name="Zeng Q."/>
            <person name="Gargeya S."/>
            <person name="Fitzgerald M."/>
            <person name="Haas B."/>
            <person name="Abouelleil A."/>
            <person name="Alvarado L."/>
            <person name="Arachchi H.M."/>
            <person name="Berlin A."/>
            <person name="Chapman S.B."/>
            <person name="Gearin G."/>
            <person name="Goldberg J."/>
            <person name="Griggs A."/>
            <person name="Gujja S."/>
            <person name="Hansen M."/>
            <person name="Heiman D."/>
            <person name="Howarth C."/>
            <person name="Larimer J."/>
            <person name="Lui A."/>
            <person name="MacDonald P.J.P."/>
            <person name="McCowen C."/>
            <person name="Montmayeur A."/>
            <person name="Murphy C."/>
            <person name="Neiman D."/>
            <person name="Pearson M."/>
            <person name="Priest M."/>
            <person name="Roberts A."/>
            <person name="Saif S."/>
            <person name="Shea T."/>
            <person name="Sisk P."/>
            <person name="Stolte C."/>
            <person name="Sykes S."/>
            <person name="Wortman J."/>
            <person name="Nusbaum C."/>
            <person name="Birren B."/>
        </authorList>
    </citation>
    <scope>NUCLEOTIDE SEQUENCE [LARGE SCALE GENOMIC DNA]</scope>
    <source>
        <strain evidence="1 2">OT 569</strain>
    </source>
</reference>
<protein>
    <recommendedName>
        <fullName evidence="3">Transcriptional regulator</fullName>
    </recommendedName>
</protein>
<dbReference type="GO" id="GO:0045892">
    <property type="term" value="P:negative regulation of DNA-templated transcription"/>
    <property type="evidence" value="ECO:0007669"/>
    <property type="project" value="UniProtKB-ARBA"/>
</dbReference>
<dbReference type="EMBL" id="AGEJ01000012">
    <property type="protein sequence ID" value="EMD16960.1"/>
    <property type="molecule type" value="Genomic_DNA"/>
</dbReference>